<protein>
    <recommendedName>
        <fullName evidence="6">PhoH-like protein</fullName>
    </recommendedName>
</protein>
<dbReference type="PANTHER" id="PTHR30473">
    <property type="entry name" value="PROTEIN PHOH"/>
    <property type="match status" value="1"/>
</dbReference>
<dbReference type="FunFam" id="3.40.50.300:FF:000013">
    <property type="entry name" value="PhoH family ATPase"/>
    <property type="match status" value="1"/>
</dbReference>
<dbReference type="InterPro" id="IPR051451">
    <property type="entry name" value="PhoH2-like"/>
</dbReference>
<feature type="region of interest" description="Disordered" evidence="7">
    <location>
        <begin position="318"/>
        <end position="342"/>
    </location>
</feature>
<feature type="compositionally biased region" description="Basic residues" evidence="7">
    <location>
        <begin position="333"/>
        <end position="342"/>
    </location>
</feature>
<reference evidence="9" key="1">
    <citation type="journal article" date="2020" name="mSystems">
        <title>Genome- and Community-Level Interaction Insights into Carbon Utilization and Element Cycling Functions of Hydrothermarchaeota in Hydrothermal Sediment.</title>
        <authorList>
            <person name="Zhou Z."/>
            <person name="Liu Y."/>
            <person name="Xu W."/>
            <person name="Pan J."/>
            <person name="Luo Z.H."/>
            <person name="Li M."/>
        </authorList>
    </citation>
    <scope>NUCLEOTIDE SEQUENCE [LARGE SCALE GENOMIC DNA]</scope>
    <source>
        <strain evidence="9">SpSt-1217</strain>
    </source>
</reference>
<proteinExistence type="inferred from homology"/>
<evidence type="ECO:0000256" key="1">
    <source>
        <dbReference type="ARBA" id="ARBA00004496"/>
    </source>
</evidence>
<dbReference type="AlphaFoldDB" id="A0A831LKH2"/>
<comment type="subcellular location">
    <subcellularLocation>
        <location evidence="1">Cytoplasm</location>
    </subcellularLocation>
</comment>
<organism evidence="9">
    <name type="scientific">Mariniphaga anaerophila</name>
    <dbReference type="NCBI Taxonomy" id="1484053"/>
    <lineage>
        <taxon>Bacteria</taxon>
        <taxon>Pseudomonadati</taxon>
        <taxon>Bacteroidota</taxon>
        <taxon>Bacteroidia</taxon>
        <taxon>Marinilabiliales</taxon>
        <taxon>Prolixibacteraceae</taxon>
        <taxon>Mariniphaga</taxon>
    </lineage>
</organism>
<keyword evidence="5" id="KW-0067">ATP-binding</keyword>
<dbReference type="GO" id="GO:0005829">
    <property type="term" value="C:cytosol"/>
    <property type="evidence" value="ECO:0007669"/>
    <property type="project" value="TreeGrafter"/>
</dbReference>
<dbReference type="InterPro" id="IPR027417">
    <property type="entry name" value="P-loop_NTPase"/>
</dbReference>
<accession>A0A831LKH2</accession>
<dbReference type="Gene3D" id="3.40.50.300">
    <property type="entry name" value="P-loop containing nucleotide triphosphate hydrolases"/>
    <property type="match status" value="1"/>
</dbReference>
<dbReference type="EMBL" id="DSDK01000358">
    <property type="protein sequence ID" value="HDR51268.1"/>
    <property type="molecule type" value="Genomic_DNA"/>
</dbReference>
<feature type="compositionally biased region" description="Basic and acidic residues" evidence="7">
    <location>
        <begin position="320"/>
        <end position="332"/>
    </location>
</feature>
<sequence length="342" mass="38976">MLEKQIHLEGIDPLEFFGINNVKMNLIKSLFPKINLTARGHLLYLQGEEKELKNFEKKFIQLLDHYYQFNVITEETILQILSTGFSSMDENGTVDKDIIVFGNSGKPVRARTPNQRVLVNECNKNDLIFAIGPAGTGKTYTAIALAVRALKNREIKKIILSRPAVEAGENLGFLPGDLKEKIDPYLQPLYDALQDMIPPRKLEDFIKDGIIEIAPLAFMRGRTLSNAFVILDEAQNTTINQLKMFLTRMGLNAKFIVTGDVTQIDLPRRSNSGLIFAMKLLKNIESISVVQFNTNDIVRHRLVRDIVDAYSKYYEEQAEEKENEKAKAEEKTKRKIDNKRQS</sequence>
<evidence type="ECO:0000256" key="2">
    <source>
        <dbReference type="ARBA" id="ARBA00010393"/>
    </source>
</evidence>
<keyword evidence="3" id="KW-0963">Cytoplasm</keyword>
<comment type="caution">
    <text evidence="9">The sequence shown here is derived from an EMBL/GenBank/DDBJ whole genome shotgun (WGS) entry which is preliminary data.</text>
</comment>
<name>A0A831LKH2_9BACT</name>
<dbReference type="PANTHER" id="PTHR30473:SF1">
    <property type="entry name" value="PHOH-LIKE PROTEIN"/>
    <property type="match status" value="1"/>
</dbReference>
<dbReference type="SUPFAM" id="SSF52540">
    <property type="entry name" value="P-loop containing nucleoside triphosphate hydrolases"/>
    <property type="match status" value="1"/>
</dbReference>
<comment type="similarity">
    <text evidence="2">Belongs to the PhoH family.</text>
</comment>
<dbReference type="Pfam" id="PF02562">
    <property type="entry name" value="PhoH"/>
    <property type="match status" value="1"/>
</dbReference>
<evidence type="ECO:0000256" key="6">
    <source>
        <dbReference type="ARBA" id="ARBA00039970"/>
    </source>
</evidence>
<dbReference type="GO" id="GO:0005524">
    <property type="term" value="F:ATP binding"/>
    <property type="evidence" value="ECO:0007669"/>
    <property type="project" value="UniProtKB-KW"/>
</dbReference>
<keyword evidence="4" id="KW-0547">Nucleotide-binding</keyword>
<dbReference type="Proteomes" id="UP000886047">
    <property type="component" value="Unassembled WGS sequence"/>
</dbReference>
<feature type="domain" description="PhoH-like protein" evidence="8">
    <location>
        <begin position="108"/>
        <end position="310"/>
    </location>
</feature>
<evidence type="ECO:0000313" key="9">
    <source>
        <dbReference type="EMBL" id="HDR51268.1"/>
    </source>
</evidence>
<evidence type="ECO:0000256" key="4">
    <source>
        <dbReference type="ARBA" id="ARBA00022741"/>
    </source>
</evidence>
<evidence type="ECO:0000259" key="8">
    <source>
        <dbReference type="Pfam" id="PF02562"/>
    </source>
</evidence>
<evidence type="ECO:0000256" key="7">
    <source>
        <dbReference type="SAM" id="MobiDB-lite"/>
    </source>
</evidence>
<evidence type="ECO:0000256" key="5">
    <source>
        <dbReference type="ARBA" id="ARBA00022840"/>
    </source>
</evidence>
<gene>
    <name evidence="9" type="ORF">ENN90_06560</name>
</gene>
<evidence type="ECO:0000256" key="3">
    <source>
        <dbReference type="ARBA" id="ARBA00022490"/>
    </source>
</evidence>
<dbReference type="InterPro" id="IPR003714">
    <property type="entry name" value="PhoH"/>
</dbReference>